<dbReference type="PROSITE" id="PS50977">
    <property type="entry name" value="HTH_TETR_2"/>
    <property type="match status" value="1"/>
</dbReference>
<evidence type="ECO:0000256" key="2">
    <source>
        <dbReference type="ARBA" id="ARBA00023125"/>
    </source>
</evidence>
<dbReference type="InterPro" id="IPR050109">
    <property type="entry name" value="HTH-type_TetR-like_transc_reg"/>
</dbReference>
<dbReference type="SUPFAM" id="SSF48498">
    <property type="entry name" value="Tetracyclin repressor-like, C-terminal domain"/>
    <property type="match status" value="1"/>
</dbReference>
<dbReference type="GO" id="GO:0003700">
    <property type="term" value="F:DNA-binding transcription factor activity"/>
    <property type="evidence" value="ECO:0007669"/>
    <property type="project" value="TreeGrafter"/>
</dbReference>
<dbReference type="PANTHER" id="PTHR30055">
    <property type="entry name" value="HTH-TYPE TRANSCRIPTIONAL REGULATOR RUTR"/>
    <property type="match status" value="1"/>
</dbReference>
<protein>
    <recommendedName>
        <fullName evidence="5">HTH tetR-type domain-containing protein</fullName>
    </recommendedName>
</protein>
<evidence type="ECO:0000256" key="1">
    <source>
        <dbReference type="ARBA" id="ARBA00023015"/>
    </source>
</evidence>
<evidence type="ECO:0000313" key="6">
    <source>
        <dbReference type="EMBL" id="PWW83131.1"/>
    </source>
</evidence>
<dbReference type="InterPro" id="IPR001647">
    <property type="entry name" value="HTH_TetR"/>
</dbReference>
<feature type="domain" description="HTH tetR-type" evidence="5">
    <location>
        <begin position="8"/>
        <end position="68"/>
    </location>
</feature>
<dbReference type="PRINTS" id="PR00455">
    <property type="entry name" value="HTHTETR"/>
</dbReference>
<dbReference type="GO" id="GO:0000976">
    <property type="term" value="F:transcription cis-regulatory region binding"/>
    <property type="evidence" value="ECO:0007669"/>
    <property type="project" value="TreeGrafter"/>
</dbReference>
<evidence type="ECO:0000256" key="4">
    <source>
        <dbReference type="PROSITE-ProRule" id="PRU00335"/>
    </source>
</evidence>
<dbReference type="EMBL" id="PDNZ01000001">
    <property type="protein sequence ID" value="PWW83131.1"/>
    <property type="molecule type" value="Genomic_DNA"/>
</dbReference>
<keyword evidence="3" id="KW-0804">Transcription</keyword>
<evidence type="ECO:0000256" key="3">
    <source>
        <dbReference type="ARBA" id="ARBA00023163"/>
    </source>
</evidence>
<proteinExistence type="predicted"/>
<organism evidence="6 7">
    <name type="scientific">Prosthecochloris marina</name>
    <dbReference type="NCBI Taxonomy" id="2017681"/>
    <lineage>
        <taxon>Bacteria</taxon>
        <taxon>Pseudomonadati</taxon>
        <taxon>Chlorobiota</taxon>
        <taxon>Chlorobiia</taxon>
        <taxon>Chlorobiales</taxon>
        <taxon>Chlorobiaceae</taxon>
        <taxon>Prosthecochloris</taxon>
    </lineage>
</organism>
<keyword evidence="2 4" id="KW-0238">DNA-binding</keyword>
<dbReference type="InterPro" id="IPR015292">
    <property type="entry name" value="Tscrpt_reg_YbiH_C"/>
</dbReference>
<comment type="caution">
    <text evidence="6">The sequence shown here is derived from an EMBL/GenBank/DDBJ whole genome shotgun (WGS) entry which is preliminary data.</text>
</comment>
<reference evidence="7" key="1">
    <citation type="submission" date="2017-10" db="EMBL/GenBank/DDBJ databases">
        <authorList>
            <person name="Gaisin V.A."/>
            <person name="Rysina M.S."/>
            <person name="Grouzdev D.S."/>
        </authorList>
    </citation>
    <scope>NUCLEOTIDE SEQUENCE [LARGE SCALE GENOMIC DNA]</scope>
    <source>
        <strain evidence="7">V1</strain>
    </source>
</reference>
<dbReference type="InterPro" id="IPR009057">
    <property type="entry name" value="Homeodomain-like_sf"/>
</dbReference>
<dbReference type="Proteomes" id="UP000246278">
    <property type="component" value="Unassembled WGS sequence"/>
</dbReference>
<feature type="DNA-binding region" description="H-T-H motif" evidence="4">
    <location>
        <begin position="31"/>
        <end position="50"/>
    </location>
</feature>
<dbReference type="PANTHER" id="PTHR30055:SF234">
    <property type="entry name" value="HTH-TYPE TRANSCRIPTIONAL REGULATOR BETI"/>
    <property type="match status" value="1"/>
</dbReference>
<dbReference type="Pfam" id="PF09209">
    <property type="entry name" value="CecR_C"/>
    <property type="match status" value="1"/>
</dbReference>
<name>A0A317TBF5_9CHLB</name>
<dbReference type="Pfam" id="PF00440">
    <property type="entry name" value="TetR_N"/>
    <property type="match status" value="1"/>
</dbReference>
<dbReference type="InterPro" id="IPR036271">
    <property type="entry name" value="Tet_transcr_reg_TetR-rel_C_sf"/>
</dbReference>
<sequence length="210" mass="23810">MGSTKSSEKTRERLVDAAGRLFAEKGFNGVTVRDIVQNAETHLSALNYHFRSKEALYREALLTACTKASFSPKNREELLQLEPYEALYTIINESLKWHDQRPVKNWENDIIVRECWEPSSVFGEVVEKYFKPQVSFMAEIIGKIAGKPPDDPKVLYAVIVLIGLVDTFGEYRLLIDSVAPNLTGHFKQGNLLTKELFNTVVQTVKTSIDE</sequence>
<keyword evidence="7" id="KW-1185">Reference proteome</keyword>
<dbReference type="SUPFAM" id="SSF46689">
    <property type="entry name" value="Homeodomain-like"/>
    <property type="match status" value="1"/>
</dbReference>
<gene>
    <name evidence="6" type="ORF">CR164_00810</name>
</gene>
<evidence type="ECO:0000313" key="7">
    <source>
        <dbReference type="Proteomes" id="UP000246278"/>
    </source>
</evidence>
<dbReference type="AlphaFoldDB" id="A0A317TBF5"/>
<dbReference type="OrthoDB" id="9789566at2"/>
<dbReference type="RefSeq" id="WP_110022013.1">
    <property type="nucleotide sequence ID" value="NZ_PDNZ01000001.1"/>
</dbReference>
<evidence type="ECO:0000259" key="5">
    <source>
        <dbReference type="PROSITE" id="PS50977"/>
    </source>
</evidence>
<accession>A0A317TBF5</accession>
<dbReference type="Gene3D" id="1.10.357.10">
    <property type="entry name" value="Tetracycline Repressor, domain 2"/>
    <property type="match status" value="1"/>
</dbReference>
<keyword evidence="1" id="KW-0805">Transcription regulation</keyword>